<evidence type="ECO:0000256" key="10">
    <source>
        <dbReference type="RuleBase" id="RU363066"/>
    </source>
</evidence>
<keyword evidence="6 10" id="KW-0418">Kinase</keyword>
<dbReference type="PANTHER" id="PTHR43442:SF3">
    <property type="entry name" value="GLUCONOKINASE-RELATED"/>
    <property type="match status" value="1"/>
</dbReference>
<dbReference type="NCBIfam" id="TIGR01313">
    <property type="entry name" value="therm_gnt_kin"/>
    <property type="match status" value="1"/>
</dbReference>
<dbReference type="InterPro" id="IPR027417">
    <property type="entry name" value="P-loop_NTPase"/>
</dbReference>
<dbReference type="InterPro" id="IPR031322">
    <property type="entry name" value="Shikimate/glucono_kinase"/>
</dbReference>
<evidence type="ECO:0000256" key="5">
    <source>
        <dbReference type="ARBA" id="ARBA00022741"/>
    </source>
</evidence>
<evidence type="ECO:0000313" key="11">
    <source>
        <dbReference type="EMBL" id="SCU73590.1"/>
    </source>
</evidence>
<evidence type="ECO:0000256" key="9">
    <source>
        <dbReference type="ARBA" id="ARBA00048090"/>
    </source>
</evidence>
<dbReference type="GO" id="GO:0005737">
    <property type="term" value="C:cytoplasm"/>
    <property type="evidence" value="ECO:0007669"/>
    <property type="project" value="TreeGrafter"/>
</dbReference>
<dbReference type="GO" id="GO:0005524">
    <property type="term" value="F:ATP binding"/>
    <property type="evidence" value="ECO:0007669"/>
    <property type="project" value="UniProtKB-KW"/>
</dbReference>
<keyword evidence="5 10" id="KW-0547">Nucleotide-binding</keyword>
<dbReference type="SUPFAM" id="SSF52540">
    <property type="entry name" value="P-loop containing nucleoside triphosphate hydrolases"/>
    <property type="match status" value="1"/>
</dbReference>
<dbReference type="EMBL" id="FMSH01000028">
    <property type="protein sequence ID" value="SCU73590.1"/>
    <property type="molecule type" value="Genomic_DNA"/>
</dbReference>
<evidence type="ECO:0000256" key="6">
    <source>
        <dbReference type="ARBA" id="ARBA00022777"/>
    </source>
</evidence>
<evidence type="ECO:0000256" key="3">
    <source>
        <dbReference type="ARBA" id="ARBA00012054"/>
    </source>
</evidence>
<dbReference type="GO" id="GO:0019521">
    <property type="term" value="P:D-gluconate metabolic process"/>
    <property type="evidence" value="ECO:0007669"/>
    <property type="project" value="UniProtKB-KW"/>
</dbReference>
<reference evidence="11" key="1">
    <citation type="submission" date="2016-09" db="EMBL/GenBank/DDBJ databases">
        <authorList>
            <person name="Capua I."/>
            <person name="De Benedictis P."/>
            <person name="Joannis T."/>
            <person name="Lombin L.H."/>
            <person name="Cattoli G."/>
        </authorList>
    </citation>
    <scope>NUCLEOTIDE SEQUENCE</scope>
    <source>
        <strain evidence="11">B9</strain>
    </source>
</reference>
<keyword evidence="7 10" id="KW-0067">ATP-binding</keyword>
<sequence>MATPSDTKTDGADMIYILMGVSGSGKTTVGQLLAQRLGCGFHDADAFHSDANKAKMHAGIPLTDEDRWPWLAAMRAAIDAARAEGRTHVFTCSALRQAYRDRLTPPDGGVTFVFMKGDASLIGTRLSARTEHFFNPDLLQSQFDTLEEPSDALVLDIRQSPEALVATILQATVPQGAGAAR</sequence>
<dbReference type="CDD" id="cd02021">
    <property type="entry name" value="GntK"/>
    <property type="match status" value="1"/>
</dbReference>
<keyword evidence="4 10" id="KW-0808">Transferase</keyword>
<protein>
    <recommendedName>
        <fullName evidence="3 10">Gluconokinase</fullName>
        <ecNumber evidence="3 10">2.7.1.12</ecNumber>
    </recommendedName>
</protein>
<proteinExistence type="inferred from homology"/>
<dbReference type="Gene3D" id="3.40.50.300">
    <property type="entry name" value="P-loop containing nucleotide triphosphate hydrolases"/>
    <property type="match status" value="1"/>
</dbReference>
<dbReference type="PANTHER" id="PTHR43442">
    <property type="entry name" value="GLUCONOKINASE-RELATED"/>
    <property type="match status" value="1"/>
</dbReference>
<organism evidence="11">
    <name type="scientific">Cupriavidus necator</name>
    <name type="common">Alcaligenes eutrophus</name>
    <name type="synonym">Ralstonia eutropha</name>
    <dbReference type="NCBI Taxonomy" id="106590"/>
    <lineage>
        <taxon>Bacteria</taxon>
        <taxon>Pseudomonadati</taxon>
        <taxon>Pseudomonadota</taxon>
        <taxon>Betaproteobacteria</taxon>
        <taxon>Burkholderiales</taxon>
        <taxon>Burkholderiaceae</taxon>
        <taxon>Cupriavidus</taxon>
    </lineage>
</organism>
<dbReference type="Pfam" id="PF01202">
    <property type="entry name" value="SKI"/>
    <property type="match status" value="1"/>
</dbReference>
<dbReference type="AlphaFoldDB" id="A0A1K0J3J8"/>
<evidence type="ECO:0000256" key="2">
    <source>
        <dbReference type="ARBA" id="ARBA00008420"/>
    </source>
</evidence>
<comment type="pathway">
    <text evidence="1">Carbohydrate acid metabolism.</text>
</comment>
<evidence type="ECO:0000256" key="8">
    <source>
        <dbReference type="ARBA" id="ARBA00023064"/>
    </source>
</evidence>
<name>A0A1K0J3J8_CUPNE</name>
<dbReference type="EC" id="2.7.1.12" evidence="3 10"/>
<keyword evidence="8" id="KW-0311">Gluconate utilization</keyword>
<dbReference type="InterPro" id="IPR006001">
    <property type="entry name" value="Therm_gnt_kin"/>
</dbReference>
<gene>
    <name evidence="11" type="ORF">CNECB9_1230002</name>
</gene>
<comment type="similarity">
    <text evidence="2 10">Belongs to the gluconokinase GntK/GntV family.</text>
</comment>
<evidence type="ECO:0000256" key="1">
    <source>
        <dbReference type="ARBA" id="ARBA00004761"/>
    </source>
</evidence>
<evidence type="ECO:0000256" key="4">
    <source>
        <dbReference type="ARBA" id="ARBA00022679"/>
    </source>
</evidence>
<comment type="catalytic activity">
    <reaction evidence="9 10">
        <text>D-gluconate + ATP = 6-phospho-D-gluconate + ADP + H(+)</text>
        <dbReference type="Rhea" id="RHEA:19433"/>
        <dbReference type="ChEBI" id="CHEBI:15378"/>
        <dbReference type="ChEBI" id="CHEBI:18391"/>
        <dbReference type="ChEBI" id="CHEBI:30616"/>
        <dbReference type="ChEBI" id="CHEBI:58759"/>
        <dbReference type="ChEBI" id="CHEBI:456216"/>
        <dbReference type="EC" id="2.7.1.12"/>
    </reaction>
</comment>
<accession>A0A1K0J3J8</accession>
<evidence type="ECO:0000256" key="7">
    <source>
        <dbReference type="ARBA" id="ARBA00022840"/>
    </source>
</evidence>
<dbReference type="GO" id="GO:0046316">
    <property type="term" value="F:gluconokinase activity"/>
    <property type="evidence" value="ECO:0007669"/>
    <property type="project" value="UniProtKB-EC"/>
</dbReference>
<dbReference type="FunFam" id="3.40.50.300:FF:000522">
    <property type="entry name" value="Gluconokinase"/>
    <property type="match status" value="1"/>
</dbReference>